<protein>
    <submittedName>
        <fullName evidence="2">Uncharacterized protein</fullName>
    </submittedName>
</protein>
<name>A0A1A0H5U5_9ASCO</name>
<accession>A0A1A0H5U5</accession>
<organism evidence="2 3">
    <name type="scientific">Metschnikowia bicuspidata var. bicuspidata NRRL YB-4993</name>
    <dbReference type="NCBI Taxonomy" id="869754"/>
    <lineage>
        <taxon>Eukaryota</taxon>
        <taxon>Fungi</taxon>
        <taxon>Dikarya</taxon>
        <taxon>Ascomycota</taxon>
        <taxon>Saccharomycotina</taxon>
        <taxon>Pichiomycetes</taxon>
        <taxon>Metschnikowiaceae</taxon>
        <taxon>Metschnikowia</taxon>
    </lineage>
</organism>
<evidence type="ECO:0000256" key="1">
    <source>
        <dbReference type="SAM" id="MobiDB-lite"/>
    </source>
</evidence>
<evidence type="ECO:0000313" key="2">
    <source>
        <dbReference type="EMBL" id="OBA19459.1"/>
    </source>
</evidence>
<feature type="compositionally biased region" description="Polar residues" evidence="1">
    <location>
        <begin position="108"/>
        <end position="117"/>
    </location>
</feature>
<dbReference type="AlphaFoldDB" id="A0A1A0H5U5"/>
<feature type="region of interest" description="Disordered" evidence="1">
    <location>
        <begin position="184"/>
        <end position="203"/>
    </location>
</feature>
<gene>
    <name evidence="2" type="ORF">METBIDRAFT_13222</name>
</gene>
<feature type="region of interest" description="Disordered" evidence="1">
    <location>
        <begin position="403"/>
        <end position="424"/>
    </location>
</feature>
<dbReference type="GeneID" id="30027298"/>
<dbReference type="EMBL" id="LXTC01000006">
    <property type="protein sequence ID" value="OBA19459.1"/>
    <property type="molecule type" value="Genomic_DNA"/>
</dbReference>
<feature type="region of interest" description="Disordered" evidence="1">
    <location>
        <begin position="93"/>
        <end position="118"/>
    </location>
</feature>
<keyword evidence="3" id="KW-1185">Reference proteome</keyword>
<reference evidence="2 3" key="1">
    <citation type="submission" date="2016-05" db="EMBL/GenBank/DDBJ databases">
        <title>Comparative genomics of biotechnologically important yeasts.</title>
        <authorList>
            <consortium name="DOE Joint Genome Institute"/>
            <person name="Riley R."/>
            <person name="Haridas S."/>
            <person name="Wolfe K.H."/>
            <person name="Lopes M.R."/>
            <person name="Hittinger C.T."/>
            <person name="Goker M."/>
            <person name="Salamov A."/>
            <person name="Wisecaver J."/>
            <person name="Long T.M."/>
            <person name="Aerts A.L."/>
            <person name="Barry K."/>
            <person name="Choi C."/>
            <person name="Clum A."/>
            <person name="Coughlan A.Y."/>
            <person name="Deshpande S."/>
            <person name="Douglass A.P."/>
            <person name="Hanson S.J."/>
            <person name="Klenk H.-P."/>
            <person name="LaButti K."/>
            <person name="Lapidus A."/>
            <person name="Lindquist E."/>
            <person name="Lipzen A."/>
            <person name="Meier-kolthoff J.P."/>
            <person name="Ohm R.A."/>
            <person name="Otillar R.P."/>
            <person name="Pangilinan J."/>
            <person name="Peng Y."/>
            <person name="Rokas A."/>
            <person name="Rosa C.A."/>
            <person name="Scheuner C."/>
            <person name="Sibirny A.A."/>
            <person name="Slot J.C."/>
            <person name="Stielow J.B."/>
            <person name="Sun H."/>
            <person name="Kurtzman C.P."/>
            <person name="Blackwell M."/>
            <person name="Grigoriev I.V."/>
            <person name="Jeffries T.W."/>
        </authorList>
    </citation>
    <scope>NUCLEOTIDE SEQUENCE [LARGE SCALE GENOMIC DNA]</scope>
    <source>
        <strain evidence="2 3">NRRL YB-4993</strain>
    </source>
</reference>
<feature type="compositionally biased region" description="Polar residues" evidence="1">
    <location>
        <begin position="14"/>
        <end position="25"/>
    </location>
</feature>
<dbReference type="Proteomes" id="UP000092555">
    <property type="component" value="Unassembled WGS sequence"/>
</dbReference>
<evidence type="ECO:0000313" key="3">
    <source>
        <dbReference type="Proteomes" id="UP000092555"/>
    </source>
</evidence>
<comment type="caution">
    <text evidence="2">The sequence shown here is derived from an EMBL/GenBank/DDBJ whole genome shotgun (WGS) entry which is preliminary data.</text>
</comment>
<feature type="region of interest" description="Disordered" evidence="1">
    <location>
        <begin position="1"/>
        <end position="31"/>
    </location>
</feature>
<proteinExistence type="predicted"/>
<feature type="region of interest" description="Disordered" evidence="1">
    <location>
        <begin position="339"/>
        <end position="367"/>
    </location>
</feature>
<sequence>MIKDKSGPRVAGQLTDSSSPSNITPATYGKPALHKKRKYRLAFAKAEKVLMGTVPKKQPLSILDKLGQIFGCTVRGDLSSILTANTEQTLVSKEDDRDVNVSAKPGNQPENTTTSDRISLKDELRLDGSPILEPEKYVEFSSLHMGSLAETSTPIKKTALTLRTGDGPKKRPIDVTALNLDSETHRKSSLETPPLGIKEYKSGSPRVAAKKAEKQHEPLETPVGVDTIFQEVLEMLIKGISELTGAGVGILISVNKASGEDHLLSRSARVNKKKRRKPARASDDCIKKYGKAHKKRRHKRRKYKVSEKNEAKNECASAHDEFSCLEAGTPRAINDCEKQAEATKKSNNEPHLITPLQAQESKKESGADDISSINLTVGLGANQSMEITGDKIMMQPALVPAYNTPDGEHPGTPLEGDERGPSLSPCQEISKQSENSQVKLFCQQKYRKMLAQCASGPDPIDLLRKNKNRGSLT</sequence>
<feature type="compositionally biased region" description="Basic and acidic residues" evidence="1">
    <location>
        <begin position="339"/>
        <end position="348"/>
    </location>
</feature>
<dbReference type="RefSeq" id="XP_018709987.1">
    <property type="nucleotide sequence ID" value="XM_018854322.1"/>
</dbReference>